<dbReference type="InterPro" id="IPR007788">
    <property type="entry name" value="QCT"/>
</dbReference>
<dbReference type="RefSeq" id="WP_125977557.1">
    <property type="nucleotide sequence ID" value="NZ_BAAADY010000008.1"/>
</dbReference>
<protein>
    <submittedName>
        <fullName evidence="1">Glutaminyl-peptide cyclotransferase</fullName>
        <ecNumber evidence="1">2.3.2.5</ecNumber>
    </submittedName>
</protein>
<evidence type="ECO:0000313" key="1">
    <source>
        <dbReference type="EMBL" id="NJB95936.1"/>
    </source>
</evidence>
<accession>A0A7X5XV67</accession>
<keyword evidence="1" id="KW-0808">Transferase</keyword>
<dbReference type="PANTHER" id="PTHR31270">
    <property type="entry name" value="GLUTAMINYL-PEPTIDE CYCLOTRANSFERASE"/>
    <property type="match status" value="1"/>
</dbReference>
<evidence type="ECO:0000313" key="2">
    <source>
        <dbReference type="Proteomes" id="UP000531251"/>
    </source>
</evidence>
<keyword evidence="2" id="KW-1185">Reference proteome</keyword>
<keyword evidence="1" id="KW-0012">Acyltransferase</keyword>
<dbReference type="SUPFAM" id="SSF50969">
    <property type="entry name" value="YVTN repeat-like/Quinoprotein amine dehydrogenase"/>
    <property type="match status" value="1"/>
</dbReference>
<dbReference type="GO" id="GO:0016603">
    <property type="term" value="F:glutaminyl-peptide cyclotransferase activity"/>
    <property type="evidence" value="ECO:0007669"/>
    <property type="project" value="UniProtKB-EC"/>
</dbReference>
<sequence>MKRILLVVLAAIVLVGGAAFAFTRIKPSGIPVVRAVAVATLPHDTGSFTEGLFFEKGAMYESTGQIGESVIRKLDPATGKVQQETSLPAPYFGEGIVAWGDKLFQLTWQDKTGFIYGLDKFEPRGTFSYTGEGWSLTRNDKAIIMSDGTPVLRFLDPNSMQVTSTLRVTANGCPVANLNELEWVDGQIYANIWQTNLIAKIDPVSGKVTGFLDVSDLGPKDRGTDNVANGVAYDAATKRLFVTGKRWPLLYQVKEGDAVAKSSEAAKLTSCSQQ</sequence>
<dbReference type="InterPro" id="IPR011044">
    <property type="entry name" value="Quino_amine_DH_bsu"/>
</dbReference>
<comment type="caution">
    <text evidence="1">The sequence shown here is derived from an EMBL/GenBank/DDBJ whole genome shotgun (WGS) entry which is preliminary data.</text>
</comment>
<dbReference type="Proteomes" id="UP000531251">
    <property type="component" value="Unassembled WGS sequence"/>
</dbReference>
<reference evidence="1 2" key="1">
    <citation type="submission" date="2020-03" db="EMBL/GenBank/DDBJ databases">
        <title>Genomic Encyclopedia of Type Strains, Phase IV (KMG-IV): sequencing the most valuable type-strain genomes for metagenomic binning, comparative biology and taxonomic classification.</title>
        <authorList>
            <person name="Goeker M."/>
        </authorList>
    </citation>
    <scope>NUCLEOTIDE SEQUENCE [LARGE SCALE GENOMIC DNA]</scope>
    <source>
        <strain evidence="1 2">DSM 7225</strain>
    </source>
</reference>
<dbReference type="EC" id="2.3.2.5" evidence="1"/>
<proteinExistence type="predicted"/>
<dbReference type="Gene3D" id="2.130.10.10">
    <property type="entry name" value="YVTN repeat-like/Quinoprotein amine dehydrogenase"/>
    <property type="match status" value="1"/>
</dbReference>
<gene>
    <name evidence="1" type="ORF">GGR89_000228</name>
</gene>
<name>A0A7X5XV67_9SPHN</name>
<dbReference type="PANTHER" id="PTHR31270:SF1">
    <property type="entry name" value="GLUTAMINYL-PEPTIDE CYCLOTRANSFERASE"/>
    <property type="match status" value="1"/>
</dbReference>
<dbReference type="AlphaFoldDB" id="A0A7X5XV67"/>
<dbReference type="EMBL" id="JAATJB010000001">
    <property type="protein sequence ID" value="NJB95936.1"/>
    <property type="molecule type" value="Genomic_DNA"/>
</dbReference>
<dbReference type="Pfam" id="PF05096">
    <property type="entry name" value="Glu_cyclase_2"/>
    <property type="match status" value="1"/>
</dbReference>
<organism evidence="1 2">
    <name type="scientific">Sphingomonas trueperi</name>
    <dbReference type="NCBI Taxonomy" id="53317"/>
    <lineage>
        <taxon>Bacteria</taxon>
        <taxon>Pseudomonadati</taxon>
        <taxon>Pseudomonadota</taxon>
        <taxon>Alphaproteobacteria</taxon>
        <taxon>Sphingomonadales</taxon>
        <taxon>Sphingomonadaceae</taxon>
        <taxon>Sphingomonas</taxon>
    </lineage>
</organism>
<dbReference type="InterPro" id="IPR015943">
    <property type="entry name" value="WD40/YVTN_repeat-like_dom_sf"/>
</dbReference>